<evidence type="ECO:0000313" key="6">
    <source>
        <dbReference type="Proteomes" id="UP000285112"/>
    </source>
</evidence>
<dbReference type="SUPFAM" id="SSF46785">
    <property type="entry name" value="Winged helix' DNA-binding domain"/>
    <property type="match status" value="1"/>
</dbReference>
<dbReference type="GO" id="GO:0003677">
    <property type="term" value="F:DNA binding"/>
    <property type="evidence" value="ECO:0007669"/>
    <property type="project" value="UniProtKB-KW"/>
</dbReference>
<gene>
    <name evidence="5" type="ORF">D5S19_13570</name>
</gene>
<keyword evidence="3" id="KW-0804">Transcription</keyword>
<feature type="domain" description="HTH marR-type" evidence="4">
    <location>
        <begin position="44"/>
        <end position="101"/>
    </location>
</feature>
<evidence type="ECO:0000259" key="4">
    <source>
        <dbReference type="Pfam" id="PF12802"/>
    </source>
</evidence>
<dbReference type="AlphaFoldDB" id="A0A419I4X4"/>
<protein>
    <submittedName>
        <fullName evidence="5">MarR family transcriptional regulator</fullName>
    </submittedName>
</protein>
<dbReference type="GO" id="GO:0003700">
    <property type="term" value="F:DNA-binding transcription factor activity"/>
    <property type="evidence" value="ECO:0007669"/>
    <property type="project" value="InterPro"/>
</dbReference>
<organism evidence="5 6">
    <name type="scientific">Amycolatopsis panacis</name>
    <dbReference type="NCBI Taxonomy" id="2340917"/>
    <lineage>
        <taxon>Bacteria</taxon>
        <taxon>Bacillati</taxon>
        <taxon>Actinomycetota</taxon>
        <taxon>Actinomycetes</taxon>
        <taxon>Pseudonocardiales</taxon>
        <taxon>Pseudonocardiaceae</taxon>
        <taxon>Amycolatopsis</taxon>
    </lineage>
</organism>
<accession>A0A419I4X4</accession>
<comment type="caution">
    <text evidence="5">The sequence shown here is derived from an EMBL/GenBank/DDBJ whole genome shotgun (WGS) entry which is preliminary data.</text>
</comment>
<keyword evidence="2" id="KW-0238">DNA-binding</keyword>
<dbReference type="PANTHER" id="PTHR38465">
    <property type="entry name" value="HTH-TYPE TRANSCRIPTIONAL REGULATOR MJ1563-RELATED"/>
    <property type="match status" value="1"/>
</dbReference>
<dbReference type="EMBL" id="QZFV01000077">
    <property type="protein sequence ID" value="RJQ85577.1"/>
    <property type="molecule type" value="Genomic_DNA"/>
</dbReference>
<dbReference type="Gene3D" id="1.10.10.10">
    <property type="entry name" value="Winged helix-like DNA-binding domain superfamily/Winged helix DNA-binding domain"/>
    <property type="match status" value="1"/>
</dbReference>
<reference evidence="5 6" key="1">
    <citation type="submission" date="2018-09" db="EMBL/GenBank/DDBJ databases">
        <title>YIM PH 21725 draft genome.</title>
        <authorList>
            <person name="Miao C."/>
        </authorList>
    </citation>
    <scope>NUCLEOTIDE SEQUENCE [LARGE SCALE GENOMIC DNA]</scope>
    <source>
        <strain evidence="6">YIM PH21725</strain>
    </source>
</reference>
<dbReference type="Pfam" id="PF12802">
    <property type="entry name" value="MarR_2"/>
    <property type="match status" value="1"/>
</dbReference>
<dbReference type="PANTHER" id="PTHR38465:SF2">
    <property type="entry name" value="HTH-TYPE TRANSCRIPTIONAL REGULATOR MMPR5"/>
    <property type="match status" value="1"/>
</dbReference>
<sequence length="184" mass="21229">MDDVYRGMNDASWYRDGMRRGEADPAWPQEFIEQLAERFGSRMPKAAARMLGALVATGEPDLSSRQLVELLGLSPAAVSNSGRLLLQMDLVDRTVSPETRRDHYRLRENVWPRMFRGSFAIVEDTLALLDETLDETRGGTRPEGPAGQKIREMRDFYRFVYRELPEVLERYEKWRAGQYREPGA</sequence>
<dbReference type="InterPro" id="IPR000835">
    <property type="entry name" value="HTH_MarR-typ"/>
</dbReference>
<evidence type="ECO:0000256" key="3">
    <source>
        <dbReference type="ARBA" id="ARBA00023163"/>
    </source>
</evidence>
<keyword evidence="1" id="KW-0805">Transcription regulation</keyword>
<dbReference type="Proteomes" id="UP000285112">
    <property type="component" value="Unassembled WGS sequence"/>
</dbReference>
<dbReference type="InterPro" id="IPR036390">
    <property type="entry name" value="WH_DNA-bd_sf"/>
</dbReference>
<dbReference type="InterPro" id="IPR052362">
    <property type="entry name" value="HTH-GbsR_regulator"/>
</dbReference>
<dbReference type="Gene3D" id="1.10.287.160">
    <property type="entry name" value="HR1 repeat"/>
    <property type="match status" value="1"/>
</dbReference>
<evidence type="ECO:0000256" key="2">
    <source>
        <dbReference type="ARBA" id="ARBA00023125"/>
    </source>
</evidence>
<keyword evidence="6" id="KW-1185">Reference proteome</keyword>
<evidence type="ECO:0000313" key="5">
    <source>
        <dbReference type="EMBL" id="RJQ85577.1"/>
    </source>
</evidence>
<name>A0A419I4X4_9PSEU</name>
<proteinExistence type="predicted"/>
<dbReference type="InterPro" id="IPR036388">
    <property type="entry name" value="WH-like_DNA-bd_sf"/>
</dbReference>
<evidence type="ECO:0000256" key="1">
    <source>
        <dbReference type="ARBA" id="ARBA00023015"/>
    </source>
</evidence>